<dbReference type="EMBL" id="AZMV01000007">
    <property type="protein sequence ID" value="ETY70952.1"/>
    <property type="molecule type" value="Genomic_DNA"/>
</dbReference>
<keyword evidence="3" id="KW-1185">Reference proteome</keyword>
<accession>W4N7D4</accession>
<name>W4N7D4_9BIFI</name>
<protein>
    <submittedName>
        <fullName evidence="2">ABC transporter permease</fullName>
    </submittedName>
</protein>
<evidence type="ECO:0000313" key="2">
    <source>
        <dbReference type="EMBL" id="ETY70952.1"/>
    </source>
</evidence>
<dbReference type="eggNOG" id="ENOG502Z89R">
    <property type="taxonomic scope" value="Bacteria"/>
</dbReference>
<sequence length="535" mass="57534">MRLRWALMRATMRKSTMMLVSYIIGAIFGVGALVGSVALGLMLGPLIDGPGGMIWQILRMVMVLGGTFTTVIVIIMQIMYFGQGTAMNPHRFELYGIDDRTLTSGLFLSGLTGMGAIWGILILLGLVPIYQSAGTVGIVAGAIAVPLAVITILALSKLVISLLSTLTSSSSGKSTITVITILLFVVLCQVPGMVMNSQDMEHFSFKPFVMVADVFSWTPLGAAFQLPFDVVAGSWGPAALRLLILVATWAVCYLGCLWCLKKDRTIAGAATRVAATKGIGLFSMMPDSPSGAISARMLTYLRRDPRQAPMLFMPLLFIVIFTIESRGMNVMIWQSIIWSGFFLVLLEGNGLSYDGRGFTMEVISGVRGVDDRLGRVRVYAIMTVAYIAVLMVIVYVITGDWRSMGGLATGLVFGCLSLCLGFCGLGLAEVVSCVFMYPVPSISHPFSSPQGRVGAQMLFPFLHMFGMILLMLPTGIVALVLGLTGNWDLYWLLAPVALVNGAAVLAIGTWLGGKLLEARMPRILATLDSFASLQQ</sequence>
<dbReference type="PATRIC" id="fig|1435051.3.peg.1806"/>
<feature type="transmembrane region" description="Helical" evidence="1">
    <location>
        <begin position="410"/>
        <end position="437"/>
    </location>
</feature>
<evidence type="ECO:0000256" key="1">
    <source>
        <dbReference type="SAM" id="Phobius"/>
    </source>
</evidence>
<reference evidence="2 3" key="1">
    <citation type="journal article" date="2014" name="Genome Announc.">
        <title>The Genome Sequence of Bifidobacterium moukalabense DSM 27321 Highlights the Close Phylogenetic Relatedness with the Bifidobacterium dentium Taxon.</title>
        <authorList>
            <person name="Lugli G.A."/>
            <person name="Duranti S."/>
            <person name="Milani C."/>
            <person name="Turroni F."/>
            <person name="Viappiani A."/>
            <person name="Mangifesta M."/>
            <person name="van Sinderen D."/>
            <person name="Ventura M."/>
        </authorList>
    </citation>
    <scope>NUCLEOTIDE SEQUENCE [LARGE SCALE GENOMIC DNA]</scope>
    <source>
        <strain evidence="2 3">DSM 27321</strain>
    </source>
</reference>
<feature type="transmembrane region" description="Helical" evidence="1">
    <location>
        <begin position="306"/>
        <end position="323"/>
    </location>
</feature>
<proteinExistence type="predicted"/>
<keyword evidence="1" id="KW-0472">Membrane</keyword>
<evidence type="ECO:0000313" key="3">
    <source>
        <dbReference type="Proteomes" id="UP000019155"/>
    </source>
</evidence>
<dbReference type="STRING" id="1435051.BMOU_1815"/>
<feature type="transmembrane region" description="Helical" evidence="1">
    <location>
        <begin position="458"/>
        <end position="483"/>
    </location>
</feature>
<feature type="transmembrane region" description="Helical" evidence="1">
    <location>
        <begin position="489"/>
        <end position="512"/>
    </location>
</feature>
<feature type="transmembrane region" description="Helical" evidence="1">
    <location>
        <begin position="102"/>
        <end position="130"/>
    </location>
</feature>
<feature type="transmembrane region" description="Helical" evidence="1">
    <location>
        <begin position="376"/>
        <end position="398"/>
    </location>
</feature>
<feature type="transmembrane region" description="Helical" evidence="1">
    <location>
        <begin position="136"/>
        <end position="163"/>
    </location>
</feature>
<feature type="transmembrane region" description="Helical" evidence="1">
    <location>
        <begin position="175"/>
        <end position="194"/>
    </location>
</feature>
<gene>
    <name evidence="2" type="ORF">BMOU_1815</name>
</gene>
<dbReference type="Proteomes" id="UP000019155">
    <property type="component" value="Unassembled WGS sequence"/>
</dbReference>
<organism evidence="2 3">
    <name type="scientific">Bifidobacterium moukalabense DSM 27321</name>
    <dbReference type="NCBI Taxonomy" id="1435051"/>
    <lineage>
        <taxon>Bacteria</taxon>
        <taxon>Bacillati</taxon>
        <taxon>Actinomycetota</taxon>
        <taxon>Actinomycetes</taxon>
        <taxon>Bifidobacteriales</taxon>
        <taxon>Bifidobacteriaceae</taxon>
        <taxon>Bifidobacterium</taxon>
    </lineage>
</organism>
<feature type="transmembrane region" description="Helical" evidence="1">
    <location>
        <begin position="20"/>
        <end position="47"/>
    </location>
</feature>
<comment type="caution">
    <text evidence="2">The sequence shown here is derived from an EMBL/GenBank/DDBJ whole genome shotgun (WGS) entry which is preliminary data.</text>
</comment>
<feature type="transmembrane region" description="Helical" evidence="1">
    <location>
        <begin position="335"/>
        <end position="355"/>
    </location>
</feature>
<keyword evidence="1" id="KW-0812">Transmembrane</keyword>
<feature type="transmembrane region" description="Helical" evidence="1">
    <location>
        <begin position="238"/>
        <end position="260"/>
    </location>
</feature>
<dbReference type="RefSeq" id="WP_235143761.1">
    <property type="nucleotide sequence ID" value="NZ_AZMV01000007.1"/>
</dbReference>
<keyword evidence="1" id="KW-1133">Transmembrane helix</keyword>
<dbReference type="AlphaFoldDB" id="W4N7D4"/>
<feature type="transmembrane region" description="Helical" evidence="1">
    <location>
        <begin position="53"/>
        <end position="81"/>
    </location>
</feature>